<dbReference type="InterPro" id="IPR050486">
    <property type="entry name" value="Mannose-1P_guanyltransferase"/>
</dbReference>
<keyword evidence="4" id="KW-1185">Reference proteome</keyword>
<name>A0A3D9L638_MARFU</name>
<dbReference type="Gene3D" id="3.10.580.10">
    <property type="entry name" value="CBS-domain"/>
    <property type="match status" value="1"/>
</dbReference>
<dbReference type="InterPro" id="IPR029044">
    <property type="entry name" value="Nucleotide-diphossugar_trans"/>
</dbReference>
<gene>
    <name evidence="3" type="ORF">C7460_103155</name>
</gene>
<dbReference type="OrthoDB" id="9813880at2"/>
<dbReference type="PANTHER" id="PTHR22572">
    <property type="entry name" value="SUGAR-1-PHOSPHATE GUANYL TRANSFERASE"/>
    <property type="match status" value="1"/>
</dbReference>
<dbReference type="Proteomes" id="UP000256779">
    <property type="component" value="Unassembled WGS sequence"/>
</dbReference>
<evidence type="ECO:0000313" key="4">
    <source>
        <dbReference type="Proteomes" id="UP000256779"/>
    </source>
</evidence>
<dbReference type="InterPro" id="IPR005835">
    <property type="entry name" value="NTP_transferase_dom"/>
</dbReference>
<dbReference type="InterPro" id="IPR000644">
    <property type="entry name" value="CBS_dom"/>
</dbReference>
<feature type="domain" description="CBS" evidence="2">
    <location>
        <begin position="1"/>
        <end position="59"/>
    </location>
</feature>
<proteinExistence type="predicted"/>
<dbReference type="SUPFAM" id="SSF54631">
    <property type="entry name" value="CBS-domain pair"/>
    <property type="match status" value="1"/>
</dbReference>
<dbReference type="AlphaFoldDB" id="A0A3D9L638"/>
<dbReference type="InterPro" id="IPR046342">
    <property type="entry name" value="CBS_dom_sf"/>
</dbReference>
<dbReference type="CDD" id="cd06426">
    <property type="entry name" value="NTP_transferase_like_2"/>
    <property type="match status" value="1"/>
</dbReference>
<comment type="caution">
    <text evidence="3">The sequence shown here is derived from an EMBL/GenBank/DDBJ whole genome shotgun (WGS) entry which is preliminary data.</text>
</comment>
<dbReference type="EMBL" id="QREG01000003">
    <property type="protein sequence ID" value="REE01638.1"/>
    <property type="molecule type" value="Genomic_DNA"/>
</dbReference>
<dbReference type="RefSeq" id="WP_115866921.1">
    <property type="nucleotide sequence ID" value="NZ_QREG01000003.1"/>
</dbReference>
<organism evidence="3 4">
    <name type="scientific">Marinoscillum furvescens DSM 4134</name>
    <dbReference type="NCBI Taxonomy" id="1122208"/>
    <lineage>
        <taxon>Bacteria</taxon>
        <taxon>Pseudomonadati</taxon>
        <taxon>Bacteroidota</taxon>
        <taxon>Cytophagia</taxon>
        <taxon>Cytophagales</taxon>
        <taxon>Reichenbachiellaceae</taxon>
        <taxon>Marinoscillum</taxon>
    </lineage>
</organism>
<dbReference type="Pfam" id="PF00571">
    <property type="entry name" value="CBS"/>
    <property type="match status" value="1"/>
</dbReference>
<keyword evidence="1" id="KW-0129">CBS domain</keyword>
<sequence>MRNFKDHLIKSGTSIKEALKQLNDLASDAILFVVDENDKLKGSLTDGDVRRGLLEDISIDHKVDDIIQENPHFVVKGNFSINDIIELRDKKITIIPILNKNHVPVNVINLRHIRSYLPVDVVIMAGGKGSRLKPLTDTTPKPLLKVGDKPIIQHNVDRMALYGVDDFWITVNYLGDQLIDFFEKRDDDNINIGFVKEPEALGTIGSLSLVKEFHHDYLILTNSDILTNLDYEHFFMEFISSGADLSMVTIPYRVNIPYAVIETSNDGSIQNFKEKPTYTYFSNGGIYLMKRSVVDLIPKGKFYNATDLVEDMIIRGMKVTSYPLRGYWLDVGKHEDFQKAQEDIKHIKF</sequence>
<evidence type="ECO:0000256" key="1">
    <source>
        <dbReference type="PROSITE-ProRule" id="PRU00703"/>
    </source>
</evidence>
<accession>A0A3D9L638</accession>
<reference evidence="3 4" key="1">
    <citation type="submission" date="2018-07" db="EMBL/GenBank/DDBJ databases">
        <title>Genomic Encyclopedia of Type Strains, Phase IV (KMG-IV): sequencing the most valuable type-strain genomes for metagenomic binning, comparative biology and taxonomic classification.</title>
        <authorList>
            <person name="Goeker M."/>
        </authorList>
    </citation>
    <scope>NUCLEOTIDE SEQUENCE [LARGE SCALE GENOMIC DNA]</scope>
    <source>
        <strain evidence="3 4">DSM 4134</strain>
    </source>
</reference>
<evidence type="ECO:0000313" key="3">
    <source>
        <dbReference type="EMBL" id="REE01638.1"/>
    </source>
</evidence>
<dbReference type="Pfam" id="PF00483">
    <property type="entry name" value="NTP_transferase"/>
    <property type="match status" value="1"/>
</dbReference>
<dbReference type="PROSITE" id="PS51371">
    <property type="entry name" value="CBS"/>
    <property type="match status" value="1"/>
</dbReference>
<protein>
    <submittedName>
        <fullName evidence="3">CBS domain protein</fullName>
    </submittedName>
</protein>
<dbReference type="Gene3D" id="3.90.550.10">
    <property type="entry name" value="Spore Coat Polysaccharide Biosynthesis Protein SpsA, Chain A"/>
    <property type="match status" value="1"/>
</dbReference>
<dbReference type="SUPFAM" id="SSF53448">
    <property type="entry name" value="Nucleotide-diphospho-sugar transferases"/>
    <property type="match status" value="1"/>
</dbReference>
<evidence type="ECO:0000259" key="2">
    <source>
        <dbReference type="PROSITE" id="PS51371"/>
    </source>
</evidence>